<gene>
    <name evidence="6" type="ORF">B0I71DRAFT_132473</name>
    <name evidence="5" type="ORF">YALI1_C20646g</name>
</gene>
<dbReference type="InterPro" id="IPR010481">
    <property type="entry name" value="Cdc24/Scd1_N"/>
</dbReference>
<dbReference type="EMBL" id="CP017555">
    <property type="protein sequence ID" value="AOW02891.1"/>
    <property type="molecule type" value="Genomic_DNA"/>
</dbReference>
<dbReference type="Pfam" id="PF00564">
    <property type="entry name" value="PB1"/>
    <property type="match status" value="1"/>
</dbReference>
<dbReference type="Pfam" id="PF06395">
    <property type="entry name" value="CDC24"/>
    <property type="match status" value="1"/>
</dbReference>
<dbReference type="SMART" id="SM00666">
    <property type="entry name" value="PB1"/>
    <property type="match status" value="1"/>
</dbReference>
<dbReference type="CDD" id="cd05992">
    <property type="entry name" value="PB1"/>
    <property type="match status" value="1"/>
</dbReference>
<dbReference type="GO" id="GO:0051519">
    <property type="term" value="P:activation of bipolar cell growth"/>
    <property type="evidence" value="ECO:0007669"/>
    <property type="project" value="EnsemblFungi"/>
</dbReference>
<dbReference type="EMBL" id="KZ859000">
    <property type="protein sequence ID" value="RDW25480.1"/>
    <property type="molecule type" value="Genomic_DNA"/>
</dbReference>
<dbReference type="Gene3D" id="3.10.20.90">
    <property type="entry name" value="Phosphatidylinositol 3-kinase Catalytic Subunit, Chain A, domain 1"/>
    <property type="match status" value="1"/>
</dbReference>
<dbReference type="PANTHER" id="PTHR47339">
    <property type="entry name" value="CELL DIVISION CONTROL PROTEIN 24"/>
    <property type="match status" value="1"/>
</dbReference>
<organism evidence="5 7">
    <name type="scientific">Yarrowia lipolytica</name>
    <name type="common">Candida lipolytica</name>
    <dbReference type="NCBI Taxonomy" id="4952"/>
    <lineage>
        <taxon>Eukaryota</taxon>
        <taxon>Fungi</taxon>
        <taxon>Dikarya</taxon>
        <taxon>Ascomycota</taxon>
        <taxon>Saccharomycotina</taxon>
        <taxon>Dipodascomycetes</taxon>
        <taxon>Dipodascales</taxon>
        <taxon>Dipodascales incertae sedis</taxon>
        <taxon>Yarrowia</taxon>
    </lineage>
</organism>
<dbReference type="GO" id="GO:1902917">
    <property type="term" value="P:positive regulation of mating projection assembly"/>
    <property type="evidence" value="ECO:0007669"/>
    <property type="project" value="EnsemblFungi"/>
</dbReference>
<dbReference type="GO" id="GO:0060236">
    <property type="term" value="P:regulation of mitotic spindle organization"/>
    <property type="evidence" value="ECO:0007669"/>
    <property type="project" value="EnsemblFungi"/>
</dbReference>
<dbReference type="SMART" id="SM00325">
    <property type="entry name" value="RhoGEF"/>
    <property type="match status" value="1"/>
</dbReference>
<evidence type="ECO:0000313" key="6">
    <source>
        <dbReference type="EMBL" id="RDW25480.1"/>
    </source>
</evidence>
<dbReference type="GO" id="GO:0000935">
    <property type="term" value="C:division septum"/>
    <property type="evidence" value="ECO:0007669"/>
    <property type="project" value="EnsemblFungi"/>
</dbReference>
<dbReference type="GO" id="GO:0090726">
    <property type="term" value="C:cortical dynamic polarity patch"/>
    <property type="evidence" value="ECO:0007669"/>
    <property type="project" value="EnsemblFungi"/>
</dbReference>
<feature type="domain" description="Calponin-homology (CH)" evidence="3">
    <location>
        <begin position="128"/>
        <end position="248"/>
    </location>
</feature>
<dbReference type="GO" id="GO:0035556">
    <property type="term" value="P:intracellular signal transduction"/>
    <property type="evidence" value="ECO:0007669"/>
    <property type="project" value="InterPro"/>
</dbReference>
<evidence type="ECO:0008006" key="9">
    <source>
        <dbReference type="Google" id="ProtNLM"/>
    </source>
</evidence>
<evidence type="ECO:0000313" key="8">
    <source>
        <dbReference type="Proteomes" id="UP000256601"/>
    </source>
</evidence>
<protein>
    <recommendedName>
        <fullName evidence="9">Rho guanine nucleotide exchange factor scd1</fullName>
    </recommendedName>
</protein>
<feature type="region of interest" description="Disordered" evidence="1">
    <location>
        <begin position="1"/>
        <end position="87"/>
    </location>
</feature>
<proteinExistence type="predicted"/>
<dbReference type="CDD" id="cd00014">
    <property type="entry name" value="CH_SF"/>
    <property type="match status" value="1"/>
</dbReference>
<dbReference type="OMA" id="QPIYPRQ"/>
<reference evidence="6 8" key="2">
    <citation type="submission" date="2018-07" db="EMBL/GenBank/DDBJ databases">
        <title>Draft Genome Assemblies for Five Robust Yarrowia lipolytica Strains Exhibiting High Lipid Production and Pentose Sugar Utilization and Sugar Alcohol Secretion from Undetoxified Lignocellulosic Biomass Hydrolysates.</title>
        <authorList>
            <consortium name="DOE Joint Genome Institute"/>
            <person name="Walker C."/>
            <person name="Ryu S."/>
            <person name="Na H."/>
            <person name="Zane M."/>
            <person name="LaButti K."/>
            <person name="Lipzen A."/>
            <person name="Haridas S."/>
            <person name="Barry K."/>
            <person name="Grigoriev I.V."/>
            <person name="Quarterman J."/>
            <person name="Slininger P."/>
            <person name="Dien B."/>
            <person name="Trinh C.T."/>
        </authorList>
    </citation>
    <scope>NUCLEOTIDE SEQUENCE [LARGE SCALE GENOMIC DNA]</scope>
    <source>
        <strain evidence="6 8">YB392</strain>
    </source>
</reference>
<dbReference type="Pfam" id="PF15411">
    <property type="entry name" value="PH_10"/>
    <property type="match status" value="1"/>
</dbReference>
<dbReference type="KEGG" id="yli:2909743"/>
<dbReference type="Proteomes" id="UP000256601">
    <property type="component" value="Unassembled WGS sequence"/>
</dbReference>
<evidence type="ECO:0000313" key="5">
    <source>
        <dbReference type="EMBL" id="AOW02891.1"/>
    </source>
</evidence>
<dbReference type="InterPro" id="IPR001331">
    <property type="entry name" value="GDS_CDC24_CS"/>
</dbReference>
<feature type="compositionally biased region" description="Low complexity" evidence="1">
    <location>
        <begin position="35"/>
        <end position="62"/>
    </location>
</feature>
<dbReference type="InterPro" id="IPR053793">
    <property type="entry name" value="PB1-like"/>
</dbReference>
<dbReference type="SUPFAM" id="SSF48065">
    <property type="entry name" value="DBL homology domain (DH-domain)"/>
    <property type="match status" value="1"/>
</dbReference>
<dbReference type="InterPro" id="IPR053026">
    <property type="entry name" value="CDC42_GEF"/>
</dbReference>
<dbReference type="VEuPathDB" id="FungiDB:YALI1_C20646g"/>
<evidence type="ECO:0000259" key="4">
    <source>
        <dbReference type="PROSITE" id="PS51745"/>
    </source>
</evidence>
<dbReference type="PROSITE" id="PS50010">
    <property type="entry name" value="DH_2"/>
    <property type="match status" value="1"/>
</dbReference>
<dbReference type="InterPro" id="IPR001715">
    <property type="entry name" value="CH_dom"/>
</dbReference>
<dbReference type="GO" id="GO:0140281">
    <property type="term" value="P:positive regulation of mitotic division septum assembly"/>
    <property type="evidence" value="ECO:0007669"/>
    <property type="project" value="EnsemblFungi"/>
</dbReference>
<dbReference type="GO" id="GO:0043332">
    <property type="term" value="C:mating projection tip"/>
    <property type="evidence" value="ECO:0007669"/>
    <property type="project" value="EnsemblFungi"/>
</dbReference>
<dbReference type="InterPro" id="IPR033511">
    <property type="entry name" value="Cdc24/Scd1_PH_dom"/>
</dbReference>
<evidence type="ECO:0000313" key="7">
    <source>
        <dbReference type="Proteomes" id="UP000182444"/>
    </source>
</evidence>
<evidence type="ECO:0000259" key="3">
    <source>
        <dbReference type="PROSITE" id="PS50021"/>
    </source>
</evidence>
<dbReference type="VEuPathDB" id="FungiDB:YALI0_C14828g"/>
<dbReference type="InterPro" id="IPR000270">
    <property type="entry name" value="PB1_dom"/>
</dbReference>
<dbReference type="Gene3D" id="2.30.29.30">
    <property type="entry name" value="Pleckstrin-homology domain (PH domain)/Phosphotyrosine-binding domain (PTB)"/>
    <property type="match status" value="1"/>
</dbReference>
<dbReference type="PROSITE" id="PS00741">
    <property type="entry name" value="DH_1"/>
    <property type="match status" value="1"/>
</dbReference>
<feature type="domain" description="DH" evidence="2">
    <location>
        <begin position="268"/>
        <end position="442"/>
    </location>
</feature>
<dbReference type="GeneID" id="2909743"/>
<dbReference type="FunFam" id="3.10.20.90:FF:000176">
    <property type="entry name" value="Rho guanyl nucleotide exchange factor"/>
    <property type="match status" value="1"/>
</dbReference>
<dbReference type="PROSITE" id="PS50021">
    <property type="entry name" value="CH"/>
    <property type="match status" value="1"/>
</dbReference>
<dbReference type="eggNOG" id="KOG3519">
    <property type="taxonomic scope" value="Eukaryota"/>
</dbReference>
<dbReference type="AlphaFoldDB" id="A0A1D8NB81"/>
<name>A0A1D8NB81_YARLL</name>
<dbReference type="GO" id="GO:0005634">
    <property type="term" value="C:nucleus"/>
    <property type="evidence" value="ECO:0007669"/>
    <property type="project" value="EnsemblFungi"/>
</dbReference>
<feature type="compositionally biased region" description="Polar residues" evidence="1">
    <location>
        <begin position="1"/>
        <end position="34"/>
    </location>
</feature>
<dbReference type="InterPro" id="IPR035899">
    <property type="entry name" value="DBL_dom_sf"/>
</dbReference>
<dbReference type="GO" id="GO:0005085">
    <property type="term" value="F:guanyl-nucleotide exchange factor activity"/>
    <property type="evidence" value="ECO:0007669"/>
    <property type="project" value="InterPro"/>
</dbReference>
<dbReference type="GO" id="GO:0030100">
    <property type="term" value="P:regulation of endocytosis"/>
    <property type="evidence" value="ECO:0007669"/>
    <property type="project" value="EnsemblFungi"/>
</dbReference>
<reference evidence="5 7" key="1">
    <citation type="journal article" date="2016" name="PLoS ONE">
        <title>Sequence Assembly of Yarrowia lipolytica Strain W29/CLIB89 Shows Transposable Element Diversity.</title>
        <authorList>
            <person name="Magnan C."/>
            <person name="Yu J."/>
            <person name="Chang I."/>
            <person name="Jahn E."/>
            <person name="Kanomata Y."/>
            <person name="Wu J."/>
            <person name="Zeller M."/>
            <person name="Oakes M."/>
            <person name="Baldi P."/>
            <person name="Sandmeyer S."/>
        </authorList>
    </citation>
    <scope>NUCLEOTIDE SEQUENCE [LARGE SCALE GENOMIC DNA]</scope>
    <source>
        <strain evidence="5">CLIB89</strain>
        <strain evidence="7">CLIB89(W29)</strain>
    </source>
</reference>
<dbReference type="SUPFAM" id="SSF54277">
    <property type="entry name" value="CAD &amp; PB1 domains"/>
    <property type="match status" value="1"/>
</dbReference>
<feature type="region of interest" description="Disordered" evidence="1">
    <location>
        <begin position="622"/>
        <end position="684"/>
    </location>
</feature>
<dbReference type="Gene3D" id="1.20.900.10">
    <property type="entry name" value="Dbl homology (DH) domain"/>
    <property type="match status" value="1"/>
</dbReference>
<dbReference type="SUPFAM" id="SSF50729">
    <property type="entry name" value="PH domain-like"/>
    <property type="match status" value="1"/>
</dbReference>
<feature type="domain" description="PB1" evidence="4">
    <location>
        <begin position="686"/>
        <end position="769"/>
    </location>
</feature>
<dbReference type="FunFam" id="1.20.900.10:FF:000046">
    <property type="entry name" value="Related to CDC24-GTP/GDP exchange factor for Cdc42p"/>
    <property type="match status" value="1"/>
</dbReference>
<sequence length="769" mass="86722">MNGSSRRLSPPNDNLAHQQMLHQEINNLLPSSPYTKTPQQRKSSSQSTPSLSTLSPSTQNSTYPSTPRLRSMTPTMSMSSVQSTAPTSVAPMPVANLVMNRQADSEKSLYNMCKTMRDRFHDIEQVRPFLEDSEMSSIVPITHLPPSIPLDPVTQLWSLFRLGAPLCILFNMLQPRTPLTVDPHAAANRASIDVRTCKRSVYDFVQGCKAELGYSDDELFTISNLFSENTGDLIKVMRTVSMVVETLEARHLLPPKTAPITAPATRDARYNVVQELLQTERKYVQDLEILHDYQNRLLEAEILNPDTIHLMFLNVSALVDFQRRVLVGIEHVCSLPVEEQRFGALFLNMEAGFHIYEPYALNQKASSDLAVQEAPKLTALAHIIEPTYELQAFLIKPIQRICKYPLLLRELVKVSSSDHPYASELLDGLEAIKRVTNSVNETQRRVENVAIIQDLCERIDSWKSYNLEDFGDLLYMDHLTIAKESGEYEYLVYLFEAIILCCKETRDKKGKTMSLPSKKPQKTVLSLKGRIYIANVTNMISSTENGYSLTLTYKGDGYGSMTMRFRHEEQLRQWDATIKQLHDWYNQDSYESHFSPLVESPISSRNSQQSSHLSEDLDRLTLGNRSLSGPVPKLGPRQHSTTSINGMHGANGMNHSSVSIASSNGGGMSRARSASTPGFDDGSMRPSNIKVRVQYFQDVFTLIVPAKVTYDQLIERVERKVRLCGKVVPAPLRIKYQDEDGDMVTIHSDEDIAMALEQKNLEQLNIWVA</sequence>
<dbReference type="Pfam" id="PF00621">
    <property type="entry name" value="RhoGEF"/>
    <property type="match status" value="1"/>
</dbReference>
<dbReference type="InterPro" id="IPR011993">
    <property type="entry name" value="PH-like_dom_sf"/>
</dbReference>
<dbReference type="GO" id="GO:0061245">
    <property type="term" value="P:establishment or maintenance of bipolar cell polarity"/>
    <property type="evidence" value="ECO:0007669"/>
    <property type="project" value="EnsemblFungi"/>
</dbReference>
<feature type="compositionally biased region" description="Polar residues" evidence="1">
    <location>
        <begin position="72"/>
        <end position="87"/>
    </location>
</feature>
<dbReference type="CDD" id="cd13246">
    <property type="entry name" value="PH_Scd1"/>
    <property type="match status" value="1"/>
</dbReference>
<evidence type="ECO:0000259" key="2">
    <source>
        <dbReference type="PROSITE" id="PS50010"/>
    </source>
</evidence>
<accession>A0A1D8NB81</accession>
<dbReference type="GO" id="GO:0072686">
    <property type="term" value="C:mitotic spindle"/>
    <property type="evidence" value="ECO:0007669"/>
    <property type="project" value="EnsemblFungi"/>
</dbReference>
<dbReference type="GO" id="GO:0032154">
    <property type="term" value="C:cleavage furrow"/>
    <property type="evidence" value="ECO:0007669"/>
    <property type="project" value="EnsemblFungi"/>
</dbReference>
<evidence type="ECO:0000256" key="1">
    <source>
        <dbReference type="SAM" id="MobiDB-lite"/>
    </source>
</evidence>
<dbReference type="InterPro" id="IPR000219">
    <property type="entry name" value="DH_dom"/>
</dbReference>
<dbReference type="CDD" id="cd00160">
    <property type="entry name" value="RhoGEF"/>
    <property type="match status" value="1"/>
</dbReference>
<dbReference type="Proteomes" id="UP000182444">
    <property type="component" value="Chromosome 1C"/>
</dbReference>
<dbReference type="PANTHER" id="PTHR47339:SF1">
    <property type="entry name" value="CELL DIVISION CONTROL PROTEIN 24"/>
    <property type="match status" value="1"/>
</dbReference>
<dbReference type="PROSITE" id="PS51745">
    <property type="entry name" value="PB1"/>
    <property type="match status" value="1"/>
</dbReference>
<dbReference type="GO" id="GO:0031106">
    <property type="term" value="P:septin ring organization"/>
    <property type="evidence" value="ECO:0007669"/>
    <property type="project" value="TreeGrafter"/>
</dbReference>
<dbReference type="InterPro" id="IPR036872">
    <property type="entry name" value="CH_dom_sf"/>
</dbReference>
<feature type="compositionally biased region" description="Polar residues" evidence="1">
    <location>
        <begin position="653"/>
        <end position="663"/>
    </location>
</feature>
<dbReference type="GO" id="GO:0030010">
    <property type="term" value="P:establishment of cell polarity"/>
    <property type="evidence" value="ECO:0007669"/>
    <property type="project" value="EnsemblFungi"/>
</dbReference>
<dbReference type="Gene3D" id="1.10.418.10">
    <property type="entry name" value="Calponin-like domain"/>
    <property type="match status" value="1"/>
</dbReference>
<dbReference type="GO" id="GO:1902716">
    <property type="term" value="C:cell cortex of growing cell tip"/>
    <property type="evidence" value="ECO:0007669"/>
    <property type="project" value="EnsemblFungi"/>
</dbReference>